<evidence type="ECO:0008006" key="4">
    <source>
        <dbReference type="Google" id="ProtNLM"/>
    </source>
</evidence>
<dbReference type="EMBL" id="BJXJ01000022">
    <property type="protein sequence ID" value="GEM76274.1"/>
    <property type="molecule type" value="Genomic_DNA"/>
</dbReference>
<keyword evidence="1" id="KW-0732">Signal</keyword>
<dbReference type="Pfam" id="PF11059">
    <property type="entry name" value="DUF2860"/>
    <property type="match status" value="1"/>
</dbReference>
<dbReference type="RefSeq" id="WP_039979034.1">
    <property type="nucleotide sequence ID" value="NZ_BAOJ01000007.1"/>
</dbReference>
<dbReference type="InterPro" id="IPR016896">
    <property type="entry name" value="DUF2860"/>
</dbReference>
<proteinExistence type="predicted"/>
<accession>A0A511QG37</accession>
<dbReference type="Proteomes" id="UP000321922">
    <property type="component" value="Unassembled WGS sequence"/>
</dbReference>
<organism evidence="2 3">
    <name type="scientific">Vibrio sagamiensis NBRC 104589</name>
    <dbReference type="NCBI Taxonomy" id="1219064"/>
    <lineage>
        <taxon>Bacteria</taxon>
        <taxon>Pseudomonadati</taxon>
        <taxon>Pseudomonadota</taxon>
        <taxon>Gammaproteobacteria</taxon>
        <taxon>Vibrionales</taxon>
        <taxon>Vibrionaceae</taxon>
        <taxon>Vibrio</taxon>
    </lineage>
</organism>
<evidence type="ECO:0000313" key="3">
    <source>
        <dbReference type="Proteomes" id="UP000321922"/>
    </source>
</evidence>
<gene>
    <name evidence="2" type="ORF">VSA01S_23860</name>
</gene>
<dbReference type="AlphaFoldDB" id="A0A511QG37"/>
<sequence length="318" mass="35674">MKLKIITLSTAFCVSSVQAQLAKNTGINGNISANAGFISSQSHFNTKSSSTIHSYNENTDRHGSFIAAPLGMLSYTYGDQLDRQVYIGTTRSDISIGILAFQLGYQYQLSDGLILDVSYLPTILKSETWQDPYLLDQARSTTDEGGNAFRFQIKNLLNNNLNLDLAYAVKGVENDRVTDASLARDADIYHFKADYRIPLSRTSMLKPAFTYVKQNADGKAESFDSYKLDLSWFAFIKRHKLALTAGYKIKDYDAASQIFGKARNDKAWSLFAAYEYSNVFQWQNWSFVSLAGYSDTHSNLSFYAEKQLVVSAGLNYNF</sequence>
<reference evidence="2 3" key="1">
    <citation type="submission" date="2019-07" db="EMBL/GenBank/DDBJ databases">
        <title>Whole genome shotgun sequence of Vibrio sagamiensis NBRC 104589.</title>
        <authorList>
            <person name="Hosoyama A."/>
            <person name="Uohara A."/>
            <person name="Ohji S."/>
            <person name="Ichikawa N."/>
        </authorList>
    </citation>
    <scope>NUCLEOTIDE SEQUENCE [LARGE SCALE GENOMIC DNA]</scope>
    <source>
        <strain evidence="2 3">NBRC 104589</strain>
    </source>
</reference>
<dbReference type="OrthoDB" id="6199337at2"/>
<keyword evidence="3" id="KW-1185">Reference proteome</keyword>
<feature type="signal peptide" evidence="1">
    <location>
        <begin position="1"/>
        <end position="19"/>
    </location>
</feature>
<dbReference type="PIRSF" id="PIRSF028696">
    <property type="entry name" value="UCP028696"/>
    <property type="match status" value="1"/>
</dbReference>
<evidence type="ECO:0000313" key="2">
    <source>
        <dbReference type="EMBL" id="GEM76274.1"/>
    </source>
</evidence>
<comment type="caution">
    <text evidence="2">The sequence shown here is derived from an EMBL/GenBank/DDBJ whole genome shotgun (WGS) entry which is preliminary data.</text>
</comment>
<dbReference type="SUPFAM" id="SSF56935">
    <property type="entry name" value="Porins"/>
    <property type="match status" value="1"/>
</dbReference>
<evidence type="ECO:0000256" key="1">
    <source>
        <dbReference type="SAM" id="SignalP"/>
    </source>
</evidence>
<feature type="chain" id="PRO_5022238922" description="DUF2860 domain-containing protein" evidence="1">
    <location>
        <begin position="20"/>
        <end position="318"/>
    </location>
</feature>
<name>A0A511QG37_9VIBR</name>
<protein>
    <recommendedName>
        <fullName evidence="4">DUF2860 domain-containing protein</fullName>
    </recommendedName>
</protein>